<dbReference type="EMBL" id="LBVJ01000011">
    <property type="protein sequence ID" value="KKQ84094.1"/>
    <property type="molecule type" value="Genomic_DNA"/>
</dbReference>
<sequence length="36" mass="4155">GEFTYQKLPQANKEPAKESLDNASLFFKTINKIVRK</sequence>
<organism evidence="1 2">
    <name type="scientific">Candidatus Woesebacteria bacterium GW2011_GWA1_38_8</name>
    <dbReference type="NCBI Taxonomy" id="1618547"/>
    <lineage>
        <taxon>Bacteria</taxon>
        <taxon>Candidatus Woeseibacteriota</taxon>
    </lineage>
</organism>
<dbReference type="AlphaFoldDB" id="A0A0G0NE01"/>
<reference evidence="1 2" key="1">
    <citation type="journal article" date="2015" name="Nature">
        <title>rRNA introns, odd ribosomes, and small enigmatic genomes across a large radiation of phyla.</title>
        <authorList>
            <person name="Brown C.T."/>
            <person name="Hug L.A."/>
            <person name="Thomas B.C."/>
            <person name="Sharon I."/>
            <person name="Castelle C.J."/>
            <person name="Singh A."/>
            <person name="Wilkins M.J."/>
            <person name="Williams K.H."/>
            <person name="Banfield J.F."/>
        </authorList>
    </citation>
    <scope>NUCLEOTIDE SEQUENCE [LARGE SCALE GENOMIC DNA]</scope>
</reference>
<comment type="caution">
    <text evidence="1">The sequence shown here is derived from an EMBL/GenBank/DDBJ whole genome shotgun (WGS) entry which is preliminary data.</text>
</comment>
<name>A0A0G0NE01_9BACT</name>
<evidence type="ECO:0000313" key="2">
    <source>
        <dbReference type="Proteomes" id="UP000034710"/>
    </source>
</evidence>
<gene>
    <name evidence="1" type="ORF">UT06_C0011G0083</name>
</gene>
<proteinExistence type="predicted"/>
<dbReference type="Proteomes" id="UP000034710">
    <property type="component" value="Unassembled WGS sequence"/>
</dbReference>
<accession>A0A0G0NE01</accession>
<feature type="non-terminal residue" evidence="1">
    <location>
        <position position="1"/>
    </location>
</feature>
<protein>
    <submittedName>
        <fullName evidence="1">Uncharacterized protein</fullName>
    </submittedName>
</protein>
<evidence type="ECO:0000313" key="1">
    <source>
        <dbReference type="EMBL" id="KKQ84094.1"/>
    </source>
</evidence>